<feature type="domain" description="HTH tetR-type" evidence="5">
    <location>
        <begin position="3"/>
        <end position="63"/>
    </location>
</feature>
<dbReference type="InterPro" id="IPR009057">
    <property type="entry name" value="Homeodomain-like_sf"/>
</dbReference>
<proteinExistence type="predicted"/>
<evidence type="ECO:0000256" key="4">
    <source>
        <dbReference type="PROSITE-ProRule" id="PRU00335"/>
    </source>
</evidence>
<accession>A0A3S4MV93</accession>
<dbReference type="PRINTS" id="PR00455">
    <property type="entry name" value="HTHTETR"/>
</dbReference>
<dbReference type="SUPFAM" id="SSF46689">
    <property type="entry name" value="Homeodomain-like"/>
    <property type="match status" value="1"/>
</dbReference>
<dbReference type="RefSeq" id="WP_003030575.1">
    <property type="nucleotide sequence ID" value="NZ_AP018548.1"/>
</dbReference>
<sequence>MSQDKKQRLKSAAYVIFSRKGYKATGISEIAKQAGMAVGSFYNYYDSKEAIFLDVYIDENNRVRQAMRDDIDWQGDAVELVGQIFSQSRNLVSSSKILAEWYNPAISDELHSYYSSEKGKDANPFHQFLVEIFTNRMLAEGYSQEKIQEVLQVYQLFYYMDTHITEEAFPHISQTIETLATYFVKGLFK</sequence>
<evidence type="ECO:0000313" key="6">
    <source>
        <dbReference type="EMBL" id="VED98725.1"/>
    </source>
</evidence>
<dbReference type="InterPro" id="IPR001647">
    <property type="entry name" value="HTH_TetR"/>
</dbReference>
<dbReference type="PANTHER" id="PTHR47506">
    <property type="entry name" value="TRANSCRIPTIONAL REGULATORY PROTEIN"/>
    <property type="match status" value="1"/>
</dbReference>
<dbReference type="EMBL" id="LR134283">
    <property type="protein sequence ID" value="VED98725.1"/>
    <property type="molecule type" value="Genomic_DNA"/>
</dbReference>
<dbReference type="GO" id="GO:0003677">
    <property type="term" value="F:DNA binding"/>
    <property type="evidence" value="ECO:0007669"/>
    <property type="project" value="UniProtKB-UniRule"/>
</dbReference>
<dbReference type="AlphaFoldDB" id="A0A3S4MV93"/>
<evidence type="ECO:0000256" key="2">
    <source>
        <dbReference type="ARBA" id="ARBA00023125"/>
    </source>
</evidence>
<dbReference type="Gene3D" id="1.10.357.10">
    <property type="entry name" value="Tetracycline Repressor, domain 2"/>
    <property type="match status" value="1"/>
</dbReference>
<dbReference type="PANTHER" id="PTHR47506:SF3">
    <property type="entry name" value="HTH-TYPE TRANSCRIPTIONAL REGULATOR LMRA"/>
    <property type="match status" value="1"/>
</dbReference>
<feature type="DNA-binding region" description="H-T-H motif" evidence="4">
    <location>
        <begin position="26"/>
        <end position="45"/>
    </location>
</feature>
<name>A0A3S4MV93_STRAP</name>
<gene>
    <name evidence="6" type="primary">fadR</name>
    <name evidence="6" type="ORF">NCTC10713_01732</name>
</gene>
<keyword evidence="1" id="KW-0805">Transcription regulation</keyword>
<reference evidence="6 7" key="1">
    <citation type="submission" date="2018-12" db="EMBL/GenBank/DDBJ databases">
        <authorList>
            <consortium name="Pathogen Informatics"/>
        </authorList>
    </citation>
    <scope>NUCLEOTIDE SEQUENCE [LARGE SCALE GENOMIC DNA]</scope>
    <source>
        <strain evidence="6 7">NCTC10713</strain>
    </source>
</reference>
<dbReference type="Proteomes" id="UP000278419">
    <property type="component" value="Chromosome"/>
</dbReference>
<keyword evidence="2 4" id="KW-0238">DNA-binding</keyword>
<evidence type="ECO:0000256" key="3">
    <source>
        <dbReference type="ARBA" id="ARBA00023163"/>
    </source>
</evidence>
<evidence type="ECO:0000256" key="1">
    <source>
        <dbReference type="ARBA" id="ARBA00023015"/>
    </source>
</evidence>
<dbReference type="PROSITE" id="PS50977">
    <property type="entry name" value="HTH_TETR_2"/>
    <property type="match status" value="1"/>
</dbReference>
<keyword evidence="3" id="KW-0804">Transcription</keyword>
<protein>
    <submittedName>
        <fullName evidence="6">Putative transcriptional regulator</fullName>
    </submittedName>
</protein>
<evidence type="ECO:0000259" key="5">
    <source>
        <dbReference type="PROSITE" id="PS50977"/>
    </source>
</evidence>
<evidence type="ECO:0000313" key="7">
    <source>
        <dbReference type="Proteomes" id="UP000278419"/>
    </source>
</evidence>
<dbReference type="Pfam" id="PF00440">
    <property type="entry name" value="TetR_N"/>
    <property type="match status" value="1"/>
</dbReference>
<organism evidence="6 7">
    <name type="scientific">Streptococcus anginosus</name>
    <dbReference type="NCBI Taxonomy" id="1328"/>
    <lineage>
        <taxon>Bacteria</taxon>
        <taxon>Bacillati</taxon>
        <taxon>Bacillota</taxon>
        <taxon>Bacilli</taxon>
        <taxon>Lactobacillales</taxon>
        <taxon>Streptococcaceae</taxon>
        <taxon>Streptococcus</taxon>
        <taxon>Streptococcus anginosus group</taxon>
    </lineage>
</organism>
<dbReference type="GeneID" id="93964255"/>